<gene>
    <name evidence="1" type="ORF">TWF730_001400</name>
</gene>
<organism evidence="1 2">
    <name type="scientific">Orbilia blumenaviensis</name>
    <dbReference type="NCBI Taxonomy" id="1796055"/>
    <lineage>
        <taxon>Eukaryota</taxon>
        <taxon>Fungi</taxon>
        <taxon>Dikarya</taxon>
        <taxon>Ascomycota</taxon>
        <taxon>Pezizomycotina</taxon>
        <taxon>Orbiliomycetes</taxon>
        <taxon>Orbiliales</taxon>
        <taxon>Orbiliaceae</taxon>
        <taxon>Orbilia</taxon>
    </lineage>
</organism>
<dbReference type="AlphaFoldDB" id="A0AAV9UHL5"/>
<protein>
    <submittedName>
        <fullName evidence="1">Uncharacterized protein</fullName>
    </submittedName>
</protein>
<evidence type="ECO:0000313" key="1">
    <source>
        <dbReference type="EMBL" id="KAK6341915.1"/>
    </source>
</evidence>
<evidence type="ECO:0000313" key="2">
    <source>
        <dbReference type="Proteomes" id="UP001373714"/>
    </source>
</evidence>
<comment type="caution">
    <text evidence="1">The sequence shown here is derived from an EMBL/GenBank/DDBJ whole genome shotgun (WGS) entry which is preliminary data.</text>
</comment>
<reference evidence="1 2" key="1">
    <citation type="submission" date="2019-10" db="EMBL/GenBank/DDBJ databases">
        <authorList>
            <person name="Palmer J.M."/>
        </authorList>
    </citation>
    <scope>NUCLEOTIDE SEQUENCE [LARGE SCALE GENOMIC DNA]</scope>
    <source>
        <strain evidence="1 2">TWF730</strain>
    </source>
</reference>
<accession>A0AAV9UHL5</accession>
<proteinExistence type="predicted"/>
<name>A0AAV9UHL5_9PEZI</name>
<dbReference type="Proteomes" id="UP001373714">
    <property type="component" value="Unassembled WGS sequence"/>
</dbReference>
<keyword evidence="2" id="KW-1185">Reference proteome</keyword>
<dbReference type="EMBL" id="JAVHNS010000010">
    <property type="protein sequence ID" value="KAK6341915.1"/>
    <property type="molecule type" value="Genomic_DNA"/>
</dbReference>
<sequence>MPQQAPNVSPALPDPDAEFDLFYEEVEQPAYSGGVPAPYIGGYFGEITPPTPGRSPSPLSQSVTAALEAFFAGATRRGWNELRVARFLGARFGGGGF</sequence>